<keyword evidence="2 5" id="KW-0479">Metal-binding</keyword>
<dbReference type="GO" id="GO:0005634">
    <property type="term" value="C:nucleus"/>
    <property type="evidence" value="ECO:0007669"/>
    <property type="project" value="UniProtKB-SubCell"/>
</dbReference>
<comment type="function">
    <text evidence="5">Putative transcription activator involved in regulating light control of development.</text>
</comment>
<reference evidence="7 8" key="1">
    <citation type="journal article" date="2022" name="Nat. Plants">
        <title>Genomes of leafy and leafless Platanthera orchids illuminate the evolution of mycoheterotrophy.</title>
        <authorList>
            <person name="Li M.H."/>
            <person name="Liu K.W."/>
            <person name="Li Z."/>
            <person name="Lu H.C."/>
            <person name="Ye Q.L."/>
            <person name="Zhang D."/>
            <person name="Wang J.Y."/>
            <person name="Li Y.F."/>
            <person name="Zhong Z.M."/>
            <person name="Liu X."/>
            <person name="Yu X."/>
            <person name="Liu D.K."/>
            <person name="Tu X.D."/>
            <person name="Liu B."/>
            <person name="Hao Y."/>
            <person name="Liao X.Y."/>
            <person name="Jiang Y.T."/>
            <person name="Sun W.H."/>
            <person name="Chen J."/>
            <person name="Chen Y.Q."/>
            <person name="Ai Y."/>
            <person name="Zhai J.W."/>
            <person name="Wu S.S."/>
            <person name="Zhou Z."/>
            <person name="Hsiao Y.Y."/>
            <person name="Wu W.L."/>
            <person name="Chen Y.Y."/>
            <person name="Lin Y.F."/>
            <person name="Hsu J.L."/>
            <person name="Li C.Y."/>
            <person name="Wang Z.W."/>
            <person name="Zhao X."/>
            <person name="Zhong W.Y."/>
            <person name="Ma X.K."/>
            <person name="Ma L."/>
            <person name="Huang J."/>
            <person name="Chen G.Z."/>
            <person name="Huang M.Z."/>
            <person name="Huang L."/>
            <person name="Peng D.H."/>
            <person name="Luo Y.B."/>
            <person name="Zou S.Q."/>
            <person name="Chen S.P."/>
            <person name="Lan S."/>
            <person name="Tsai W.C."/>
            <person name="Van de Peer Y."/>
            <person name="Liu Z.J."/>
        </authorList>
    </citation>
    <scope>NUCLEOTIDE SEQUENCE [LARGE SCALE GENOMIC DNA]</scope>
    <source>
        <strain evidence="7">Lor287</strain>
    </source>
</reference>
<sequence length="163" mass="18877">MVSSDKTNEIVMCQCMKFDMFGILCSHALKVLDLLDIKSIPEKYILRRWTRCARDEIMEQTDRDVEGSIKSDMTDRYKELCPMLVKLASKASKTQEGYHLLKEEIKKMNKYLDENQNIQCHENDINKAYMSVSLSERVVHTSMDHLLVNAKGLKKKEGRKGGK</sequence>
<keyword evidence="5" id="KW-0539">Nucleus</keyword>
<dbReference type="GO" id="GO:0008270">
    <property type="term" value="F:zinc ion binding"/>
    <property type="evidence" value="ECO:0007669"/>
    <property type="project" value="UniProtKB-UniRule"/>
</dbReference>
<dbReference type="GO" id="GO:0006355">
    <property type="term" value="P:regulation of DNA-templated transcription"/>
    <property type="evidence" value="ECO:0007669"/>
    <property type="project" value="UniProtKB-UniRule"/>
</dbReference>
<keyword evidence="3 5" id="KW-0863">Zinc-finger</keyword>
<keyword evidence="8" id="KW-1185">Reference proteome</keyword>
<dbReference type="InterPro" id="IPR006564">
    <property type="entry name" value="Znf_PMZ"/>
</dbReference>
<comment type="similarity">
    <text evidence="1 5">Belongs to the FHY3/FAR1 family.</text>
</comment>
<dbReference type="InterPro" id="IPR031052">
    <property type="entry name" value="FHY3/FAR1"/>
</dbReference>
<dbReference type="SMART" id="SM00575">
    <property type="entry name" value="ZnF_PMZ"/>
    <property type="match status" value="1"/>
</dbReference>
<evidence type="ECO:0000313" key="8">
    <source>
        <dbReference type="Proteomes" id="UP001418222"/>
    </source>
</evidence>
<dbReference type="PANTHER" id="PTHR31669">
    <property type="entry name" value="PROTEIN FAR1-RELATED SEQUENCE 10-RELATED"/>
    <property type="match status" value="1"/>
</dbReference>
<dbReference type="AlphaFoldDB" id="A0AAP0BEM8"/>
<proteinExistence type="inferred from homology"/>
<dbReference type="InterPro" id="IPR007527">
    <property type="entry name" value="Znf_SWIM"/>
</dbReference>
<gene>
    <name evidence="7" type="primary">FRS4</name>
    <name evidence="7" type="ORF">KSP39_PZI012522</name>
</gene>
<evidence type="ECO:0000256" key="4">
    <source>
        <dbReference type="ARBA" id="ARBA00022833"/>
    </source>
</evidence>
<comment type="caution">
    <text evidence="7">The sequence shown here is derived from an EMBL/GenBank/DDBJ whole genome shotgun (WGS) entry which is preliminary data.</text>
</comment>
<evidence type="ECO:0000256" key="5">
    <source>
        <dbReference type="RuleBase" id="RU367018"/>
    </source>
</evidence>
<keyword evidence="4 5" id="KW-0862">Zinc</keyword>
<organism evidence="7 8">
    <name type="scientific">Platanthera zijinensis</name>
    <dbReference type="NCBI Taxonomy" id="2320716"/>
    <lineage>
        <taxon>Eukaryota</taxon>
        <taxon>Viridiplantae</taxon>
        <taxon>Streptophyta</taxon>
        <taxon>Embryophyta</taxon>
        <taxon>Tracheophyta</taxon>
        <taxon>Spermatophyta</taxon>
        <taxon>Magnoliopsida</taxon>
        <taxon>Liliopsida</taxon>
        <taxon>Asparagales</taxon>
        <taxon>Orchidaceae</taxon>
        <taxon>Orchidoideae</taxon>
        <taxon>Orchideae</taxon>
        <taxon>Orchidinae</taxon>
        <taxon>Platanthera</taxon>
    </lineage>
</organism>
<dbReference type="Pfam" id="PF04434">
    <property type="entry name" value="SWIM"/>
    <property type="match status" value="1"/>
</dbReference>
<comment type="subcellular location">
    <subcellularLocation>
        <location evidence="5">Nucleus</location>
    </subcellularLocation>
</comment>
<dbReference type="EMBL" id="JBBWWQ010000010">
    <property type="protein sequence ID" value="KAK8936886.1"/>
    <property type="molecule type" value="Genomic_DNA"/>
</dbReference>
<evidence type="ECO:0000313" key="7">
    <source>
        <dbReference type="EMBL" id="KAK8936886.1"/>
    </source>
</evidence>
<feature type="domain" description="Zinc finger PMZ-type" evidence="6">
    <location>
        <begin position="11"/>
        <end position="38"/>
    </location>
</feature>
<dbReference type="Proteomes" id="UP001418222">
    <property type="component" value="Unassembled WGS sequence"/>
</dbReference>
<protein>
    <recommendedName>
        <fullName evidence="5">Protein FAR1-RELATED SEQUENCE</fullName>
    </recommendedName>
</protein>
<name>A0AAP0BEM8_9ASPA</name>
<evidence type="ECO:0000259" key="6">
    <source>
        <dbReference type="SMART" id="SM00575"/>
    </source>
</evidence>
<dbReference type="PANTHER" id="PTHR31669:SF251">
    <property type="entry name" value="PROTEIN FAR1-RELATED SEQUENCE"/>
    <property type="match status" value="1"/>
</dbReference>
<evidence type="ECO:0000256" key="2">
    <source>
        <dbReference type="ARBA" id="ARBA00022723"/>
    </source>
</evidence>
<evidence type="ECO:0000256" key="3">
    <source>
        <dbReference type="ARBA" id="ARBA00022771"/>
    </source>
</evidence>
<accession>A0AAP0BEM8</accession>
<evidence type="ECO:0000256" key="1">
    <source>
        <dbReference type="ARBA" id="ARBA00005889"/>
    </source>
</evidence>